<protein>
    <submittedName>
        <fullName evidence="4">Putative HTH-type transcriptional regulator</fullName>
    </submittedName>
</protein>
<dbReference type="SMART" id="SM00530">
    <property type="entry name" value="HTH_XRE"/>
    <property type="match status" value="1"/>
</dbReference>
<dbReference type="KEGG" id="dtm:BJL86_2727"/>
<dbReference type="PROSITE" id="PS50943">
    <property type="entry name" value="HTH_CROC1"/>
    <property type="match status" value="1"/>
</dbReference>
<evidence type="ECO:0000313" key="5">
    <source>
        <dbReference type="Proteomes" id="UP000186104"/>
    </source>
</evidence>
<dbReference type="CDD" id="cd00093">
    <property type="entry name" value="HTH_XRE"/>
    <property type="match status" value="1"/>
</dbReference>
<dbReference type="PANTHER" id="PTHR46797:SF1">
    <property type="entry name" value="METHYLPHOSPHONATE SYNTHASE"/>
    <property type="match status" value="1"/>
</dbReference>
<feature type="region of interest" description="Disordered" evidence="2">
    <location>
        <begin position="154"/>
        <end position="183"/>
    </location>
</feature>
<name>A0A173LQ81_9ACTN</name>
<evidence type="ECO:0000313" key="4">
    <source>
        <dbReference type="EMBL" id="ANI93487.1"/>
    </source>
</evidence>
<dbReference type="GO" id="GO:0003700">
    <property type="term" value="F:DNA-binding transcription factor activity"/>
    <property type="evidence" value="ECO:0007669"/>
    <property type="project" value="TreeGrafter"/>
</dbReference>
<evidence type="ECO:0000256" key="1">
    <source>
        <dbReference type="ARBA" id="ARBA00023125"/>
    </source>
</evidence>
<dbReference type="InterPro" id="IPR050807">
    <property type="entry name" value="TransReg_Diox_bact_type"/>
</dbReference>
<feature type="region of interest" description="Disordered" evidence="2">
    <location>
        <begin position="1"/>
        <end position="30"/>
    </location>
</feature>
<dbReference type="RefSeq" id="WP_067473596.1">
    <property type="nucleotide sequence ID" value="NZ_CP015961.1"/>
</dbReference>
<dbReference type="Pfam" id="PF01381">
    <property type="entry name" value="HTH_3"/>
    <property type="match status" value="1"/>
</dbReference>
<dbReference type="Gene3D" id="1.10.260.40">
    <property type="entry name" value="lambda repressor-like DNA-binding domains"/>
    <property type="match status" value="1"/>
</dbReference>
<dbReference type="STRING" id="499555.BJL86_2727"/>
<keyword evidence="5" id="KW-1185">Reference proteome</keyword>
<sequence length="183" mass="19175">MVTSRKASAKPASKQSGKPSAPATASKEVAVAGDEDASAIERMVGHAAQDIGSFIRAQRESAEVSLRQLAERTGVSNPYLSQIERGLRKPSAEVLAQIANGLRVSAEVLYMRAGILEERTGGSTRDALVMAMELTEKQRSALLEVYDAFTSANGANAAPEEPKPEGAKKPTASTAKVPPPSGN</sequence>
<accession>A0A173LQ81</accession>
<dbReference type="AlphaFoldDB" id="A0A173LQ81"/>
<evidence type="ECO:0000259" key="3">
    <source>
        <dbReference type="PROSITE" id="PS50943"/>
    </source>
</evidence>
<dbReference type="PANTHER" id="PTHR46797">
    <property type="entry name" value="HTH-TYPE TRANSCRIPTIONAL REGULATOR"/>
    <property type="match status" value="1"/>
</dbReference>
<reference evidence="4 5" key="1">
    <citation type="submission" date="2016-06" db="EMBL/GenBank/DDBJ databases">
        <title>Complete genome sequence of a saline-alkali tolerant type strain Dietzia timorensis ID05-A0528T.</title>
        <authorList>
            <person name="Wu X."/>
        </authorList>
    </citation>
    <scope>NUCLEOTIDE SEQUENCE [LARGE SCALE GENOMIC DNA]</scope>
    <source>
        <strain evidence="4 5">ID05-A0528</strain>
    </source>
</reference>
<feature type="domain" description="HTH cro/C1-type" evidence="3">
    <location>
        <begin position="55"/>
        <end position="109"/>
    </location>
</feature>
<dbReference type="EMBL" id="CP015961">
    <property type="protein sequence ID" value="ANI93487.1"/>
    <property type="molecule type" value="Genomic_DNA"/>
</dbReference>
<proteinExistence type="predicted"/>
<dbReference type="SUPFAM" id="SSF47413">
    <property type="entry name" value="lambda repressor-like DNA-binding domains"/>
    <property type="match status" value="1"/>
</dbReference>
<dbReference type="GO" id="GO:0005829">
    <property type="term" value="C:cytosol"/>
    <property type="evidence" value="ECO:0007669"/>
    <property type="project" value="TreeGrafter"/>
</dbReference>
<organism evidence="4 5">
    <name type="scientific">Dietzia timorensis</name>
    <dbReference type="NCBI Taxonomy" id="499555"/>
    <lineage>
        <taxon>Bacteria</taxon>
        <taxon>Bacillati</taxon>
        <taxon>Actinomycetota</taxon>
        <taxon>Actinomycetes</taxon>
        <taxon>Mycobacteriales</taxon>
        <taxon>Dietziaceae</taxon>
        <taxon>Dietzia</taxon>
    </lineage>
</organism>
<gene>
    <name evidence="4" type="ORF">BJL86_2727</name>
</gene>
<dbReference type="InterPro" id="IPR010982">
    <property type="entry name" value="Lambda_DNA-bd_dom_sf"/>
</dbReference>
<evidence type="ECO:0000256" key="2">
    <source>
        <dbReference type="SAM" id="MobiDB-lite"/>
    </source>
</evidence>
<dbReference type="Proteomes" id="UP000186104">
    <property type="component" value="Chromosome"/>
</dbReference>
<dbReference type="GO" id="GO:0003677">
    <property type="term" value="F:DNA binding"/>
    <property type="evidence" value="ECO:0007669"/>
    <property type="project" value="UniProtKB-KW"/>
</dbReference>
<keyword evidence="1" id="KW-0238">DNA-binding</keyword>
<dbReference type="InterPro" id="IPR001387">
    <property type="entry name" value="Cro/C1-type_HTH"/>
</dbReference>